<feature type="domain" description="Complex 1 LYR protein" evidence="2">
    <location>
        <begin position="23"/>
        <end position="80"/>
    </location>
</feature>
<dbReference type="AlphaFoldDB" id="A0AAD1S123"/>
<dbReference type="GO" id="GO:0005739">
    <property type="term" value="C:mitochondrion"/>
    <property type="evidence" value="ECO:0007669"/>
    <property type="project" value="TreeGrafter"/>
</dbReference>
<protein>
    <submittedName>
        <fullName evidence="3">LYR motif-containing 4</fullName>
    </submittedName>
</protein>
<evidence type="ECO:0000256" key="1">
    <source>
        <dbReference type="ARBA" id="ARBA00009508"/>
    </source>
</evidence>
<evidence type="ECO:0000313" key="4">
    <source>
        <dbReference type="Proteomes" id="UP001295444"/>
    </source>
</evidence>
<dbReference type="CDD" id="cd20264">
    <property type="entry name" value="Complex1_LYR_LYRM4"/>
    <property type="match status" value="1"/>
</dbReference>
<accession>A0AAD1S123</accession>
<dbReference type="InterPro" id="IPR051522">
    <property type="entry name" value="ISC_assembly_LYR"/>
</dbReference>
<comment type="similarity">
    <text evidence="1">Belongs to the complex I LYR family.</text>
</comment>
<reference evidence="3" key="1">
    <citation type="submission" date="2022-03" db="EMBL/GenBank/DDBJ databases">
        <authorList>
            <person name="Alioto T."/>
            <person name="Alioto T."/>
            <person name="Gomez Garrido J."/>
        </authorList>
    </citation>
    <scope>NUCLEOTIDE SEQUENCE</scope>
</reference>
<name>A0AAD1S123_PELCU</name>
<dbReference type="GO" id="GO:0016226">
    <property type="term" value="P:iron-sulfur cluster assembly"/>
    <property type="evidence" value="ECO:0007669"/>
    <property type="project" value="InterPro"/>
</dbReference>
<dbReference type="InterPro" id="IPR045297">
    <property type="entry name" value="Complex1_LYR_LYRM4"/>
</dbReference>
<dbReference type="PANTHER" id="PTHR13166:SF7">
    <property type="entry name" value="LYR MOTIF-CONTAINING PROTEIN 4"/>
    <property type="match status" value="1"/>
</dbReference>
<dbReference type="EMBL" id="OW240915">
    <property type="protein sequence ID" value="CAH2284247.1"/>
    <property type="molecule type" value="Genomic_DNA"/>
</dbReference>
<dbReference type="GO" id="GO:1990221">
    <property type="term" value="C:L-cysteine desulfurase complex"/>
    <property type="evidence" value="ECO:0007669"/>
    <property type="project" value="TreeGrafter"/>
</dbReference>
<dbReference type="InterPro" id="IPR008011">
    <property type="entry name" value="Complex1_LYR_dom"/>
</dbReference>
<sequence length="104" mass="12291">MIPGSSQPSIHRETVCMVVLRTQVLALYKTMLRESERFSSYNYRTYAIRRIRDAFREKKNVDDFHEIQTLVHRANENLEVIKRQVIIGQMYSTEKLIIESSGKQ</sequence>
<dbReference type="Proteomes" id="UP001295444">
    <property type="component" value="Chromosome 04"/>
</dbReference>
<evidence type="ECO:0000259" key="2">
    <source>
        <dbReference type="Pfam" id="PF05347"/>
    </source>
</evidence>
<dbReference type="Pfam" id="PF05347">
    <property type="entry name" value="Complex1_LYR"/>
    <property type="match status" value="1"/>
</dbReference>
<keyword evidence="4" id="KW-1185">Reference proteome</keyword>
<organism evidence="3 4">
    <name type="scientific">Pelobates cultripes</name>
    <name type="common">Western spadefoot toad</name>
    <dbReference type="NCBI Taxonomy" id="61616"/>
    <lineage>
        <taxon>Eukaryota</taxon>
        <taxon>Metazoa</taxon>
        <taxon>Chordata</taxon>
        <taxon>Craniata</taxon>
        <taxon>Vertebrata</taxon>
        <taxon>Euteleostomi</taxon>
        <taxon>Amphibia</taxon>
        <taxon>Batrachia</taxon>
        <taxon>Anura</taxon>
        <taxon>Pelobatoidea</taxon>
        <taxon>Pelobatidae</taxon>
        <taxon>Pelobates</taxon>
    </lineage>
</organism>
<dbReference type="PANTHER" id="PTHR13166">
    <property type="entry name" value="PROTEIN C6ORF149"/>
    <property type="match status" value="1"/>
</dbReference>
<proteinExistence type="inferred from homology"/>
<gene>
    <name evidence="3" type="ORF">PECUL_23A025255</name>
</gene>
<evidence type="ECO:0000313" key="3">
    <source>
        <dbReference type="EMBL" id="CAH2284247.1"/>
    </source>
</evidence>